<name>A0A426IVX3_9GAMM</name>
<evidence type="ECO:0000313" key="2">
    <source>
        <dbReference type="Proteomes" id="UP000256817"/>
    </source>
</evidence>
<dbReference type="RefSeq" id="WP_116238156.1">
    <property type="nucleotide sequence ID" value="NZ_QHJW02000051.1"/>
</dbReference>
<protein>
    <submittedName>
        <fullName evidence="1">Uncharacterized protein</fullName>
    </submittedName>
</protein>
<dbReference type="Proteomes" id="UP000256817">
    <property type="component" value="Unassembled WGS sequence"/>
</dbReference>
<proteinExistence type="predicted"/>
<evidence type="ECO:0000313" key="1">
    <source>
        <dbReference type="EMBL" id="RRO05022.1"/>
    </source>
</evidence>
<keyword evidence="2" id="KW-1185">Reference proteome</keyword>
<gene>
    <name evidence="1" type="ORF">DMB85_017915</name>
</gene>
<dbReference type="EMBL" id="QHJW02000051">
    <property type="protein sequence ID" value="RRO05022.1"/>
    <property type="molecule type" value="Genomic_DNA"/>
</dbReference>
<organism evidence="1 2">
    <name type="scientific">Pectobacterium aquaticum</name>
    <dbReference type="NCBI Taxonomy" id="2204145"/>
    <lineage>
        <taxon>Bacteria</taxon>
        <taxon>Pseudomonadati</taxon>
        <taxon>Pseudomonadota</taxon>
        <taxon>Gammaproteobacteria</taxon>
        <taxon>Enterobacterales</taxon>
        <taxon>Pectobacteriaceae</taxon>
        <taxon>Pectobacterium</taxon>
    </lineage>
</organism>
<sequence length="220" mass="24647">MTTINDIIGRANSQLLDSLWLRWPKSELLDYYNDAINAVIIIRPDAGASIETFDCEPGTRQRLPDGAIRLLEITRVVGGRAIQPFPRDALDYQYPDWHSITGPIERYCYDEQTPKTFFVFPGVLVGAQLEINVARLPSPASIADLSPQNARLFPLDELYFNPVIEFILFRAYGKDAENGNNAMLSSQHYQTFVDLLGVKSQTDTAAGQKKQAQYNGSSQT</sequence>
<dbReference type="InterPro" id="IPR056209">
    <property type="entry name" value="SU10_adaptor"/>
</dbReference>
<reference evidence="1" key="1">
    <citation type="submission" date="2018-11" db="EMBL/GenBank/DDBJ databases">
        <title>Draft genome sequences of proposed Pectobacterium aquaticum sp. nov. isolated in France from fresh water.</title>
        <authorList>
            <person name="Pedron J."/>
            <person name="Barny M.A."/>
        </authorList>
    </citation>
    <scope>NUCLEOTIDE SEQUENCE [LARGE SCALE GENOMIC DNA]</scope>
    <source>
        <strain evidence="1">A35-S23-M15</strain>
    </source>
</reference>
<accession>A0A426IVX3</accession>
<comment type="caution">
    <text evidence="1">The sequence shown here is derived from an EMBL/GenBank/DDBJ whole genome shotgun (WGS) entry which is preliminary data.</text>
</comment>
<dbReference type="Pfam" id="PF24175">
    <property type="entry name" value="SU10_adaptor"/>
    <property type="match status" value="1"/>
</dbReference>